<keyword evidence="10" id="KW-1185">Reference proteome</keyword>
<dbReference type="PANTHER" id="PTHR43390:SF1">
    <property type="entry name" value="CHLOROPLAST PROCESSING PEPTIDASE"/>
    <property type="match status" value="1"/>
</dbReference>
<feature type="domain" description="Peptidase S26" evidence="8">
    <location>
        <begin position="38"/>
        <end position="235"/>
    </location>
</feature>
<dbReference type="PROSITE" id="PS00761">
    <property type="entry name" value="SPASE_I_3"/>
    <property type="match status" value="1"/>
</dbReference>
<dbReference type="GO" id="GO:0006465">
    <property type="term" value="P:signal peptide processing"/>
    <property type="evidence" value="ECO:0007669"/>
    <property type="project" value="InterPro"/>
</dbReference>
<dbReference type="PANTHER" id="PTHR43390">
    <property type="entry name" value="SIGNAL PEPTIDASE I"/>
    <property type="match status" value="1"/>
</dbReference>
<evidence type="ECO:0000313" key="10">
    <source>
        <dbReference type="Proteomes" id="UP000680132"/>
    </source>
</evidence>
<keyword evidence="5 7" id="KW-0378">Hydrolase</keyword>
<dbReference type="EC" id="3.4.21.89" evidence="4 7"/>
<evidence type="ECO:0000256" key="3">
    <source>
        <dbReference type="ARBA" id="ARBA00009370"/>
    </source>
</evidence>
<dbReference type="GO" id="GO:0005886">
    <property type="term" value="C:plasma membrane"/>
    <property type="evidence" value="ECO:0007669"/>
    <property type="project" value="UniProtKB-SubCell"/>
</dbReference>
<evidence type="ECO:0000256" key="1">
    <source>
        <dbReference type="ARBA" id="ARBA00000677"/>
    </source>
</evidence>
<evidence type="ECO:0000256" key="5">
    <source>
        <dbReference type="ARBA" id="ARBA00022801"/>
    </source>
</evidence>
<dbReference type="InterPro" id="IPR036286">
    <property type="entry name" value="LexA/Signal_pep-like_sf"/>
</dbReference>
<evidence type="ECO:0000256" key="7">
    <source>
        <dbReference type="RuleBase" id="RU362042"/>
    </source>
</evidence>
<keyword evidence="7" id="KW-0472">Membrane</keyword>
<feature type="active site" evidence="6">
    <location>
        <position position="68"/>
    </location>
</feature>
<dbReference type="GO" id="GO:0004252">
    <property type="term" value="F:serine-type endopeptidase activity"/>
    <property type="evidence" value="ECO:0007669"/>
    <property type="project" value="InterPro"/>
</dbReference>
<dbReference type="InterPro" id="IPR019533">
    <property type="entry name" value="Peptidase_S26"/>
</dbReference>
<dbReference type="InterPro" id="IPR019758">
    <property type="entry name" value="Pept_S26A_signal_pept_1_CS"/>
</dbReference>
<evidence type="ECO:0000259" key="8">
    <source>
        <dbReference type="Pfam" id="PF10502"/>
    </source>
</evidence>
<proteinExistence type="inferred from homology"/>
<dbReference type="Gene3D" id="2.10.109.10">
    <property type="entry name" value="Umud Fragment, subunit A"/>
    <property type="match status" value="1"/>
</dbReference>
<dbReference type="SUPFAM" id="SSF51306">
    <property type="entry name" value="LexA/Signal peptidase"/>
    <property type="match status" value="1"/>
</dbReference>
<dbReference type="RefSeq" id="WP_208503656.1">
    <property type="nucleotide sequence ID" value="NZ_JAGFOA010000004.1"/>
</dbReference>
<evidence type="ECO:0000256" key="6">
    <source>
        <dbReference type="PIRSR" id="PIRSR600223-1"/>
    </source>
</evidence>
<name>A0A939TQZ9_9MICO</name>
<keyword evidence="7" id="KW-0645">Protease</keyword>
<dbReference type="PRINTS" id="PR00727">
    <property type="entry name" value="LEADERPTASE"/>
</dbReference>
<comment type="similarity">
    <text evidence="3 7">Belongs to the peptidase S26 family.</text>
</comment>
<keyword evidence="7" id="KW-1133">Transmembrane helix</keyword>
<dbReference type="Pfam" id="PF10502">
    <property type="entry name" value="Peptidase_S26"/>
    <property type="match status" value="1"/>
</dbReference>
<reference evidence="9" key="1">
    <citation type="submission" date="2021-03" db="EMBL/GenBank/DDBJ databases">
        <title>Microbacterium sp. nov., a novel actinobacterium isolated from cow dung.</title>
        <authorList>
            <person name="Zhang L."/>
        </authorList>
    </citation>
    <scope>NUCLEOTIDE SEQUENCE</scope>
    <source>
        <strain evidence="9">NEAU-LLB</strain>
    </source>
</reference>
<comment type="caution">
    <text evidence="9">The sequence shown here is derived from an EMBL/GenBank/DDBJ whole genome shotgun (WGS) entry which is preliminary data.</text>
</comment>
<accession>A0A939TQZ9</accession>
<dbReference type="NCBIfam" id="TIGR02227">
    <property type="entry name" value="sigpep_I_bact"/>
    <property type="match status" value="1"/>
</dbReference>
<evidence type="ECO:0000256" key="4">
    <source>
        <dbReference type="ARBA" id="ARBA00013208"/>
    </source>
</evidence>
<dbReference type="AlphaFoldDB" id="A0A939TQZ9"/>
<dbReference type="InterPro" id="IPR000223">
    <property type="entry name" value="Pept_S26A_signal_pept_1"/>
</dbReference>
<evidence type="ECO:0000256" key="2">
    <source>
        <dbReference type="ARBA" id="ARBA00004401"/>
    </source>
</evidence>
<feature type="transmembrane region" description="Helical" evidence="7">
    <location>
        <begin position="40"/>
        <end position="59"/>
    </location>
</feature>
<gene>
    <name evidence="9" type="primary">lepB</name>
    <name evidence="9" type="ORF">J5V96_10750</name>
</gene>
<organism evidence="9 10">
    <name type="scientific">Microbacterium stercoris</name>
    <dbReference type="NCBI Taxonomy" id="2820289"/>
    <lineage>
        <taxon>Bacteria</taxon>
        <taxon>Bacillati</taxon>
        <taxon>Actinomycetota</taxon>
        <taxon>Actinomycetes</taxon>
        <taxon>Micrococcales</taxon>
        <taxon>Microbacteriaceae</taxon>
        <taxon>Microbacterium</taxon>
    </lineage>
</organism>
<dbReference type="CDD" id="cd06530">
    <property type="entry name" value="S26_SPase_I"/>
    <property type="match status" value="1"/>
</dbReference>
<keyword evidence="7" id="KW-0812">Transmembrane</keyword>
<dbReference type="EMBL" id="JAGFOA010000004">
    <property type="protein sequence ID" value="MBO3663990.1"/>
    <property type="molecule type" value="Genomic_DNA"/>
</dbReference>
<evidence type="ECO:0000313" key="9">
    <source>
        <dbReference type="EMBL" id="MBO3663990.1"/>
    </source>
</evidence>
<sequence length="260" mass="28510">MSTDLPESAAPLYRRSRREAESASREARRTRGWVSFLRDVIVIVIIAVLVSFLVKTFVVRSFFIPSASMEDTLVIDDRILVDELTPNWTGYSHGDVVVFRDPGGWLPPTPAPDLNPFQSGVDWLLGLVGLSMTDQDDHLVKRIIGLPGDHVVCCNALGQMSINGVPVDELGFIKLPAGSTEASKVPFDVTVPEGRLWVMGDNRNNSQDSRFNTDQPGEGFVPLDNVVGKVFLRTWPFDRFGAIDGQPDVFAGVPASEDVG</sequence>
<comment type="catalytic activity">
    <reaction evidence="1 7">
        <text>Cleavage of hydrophobic, N-terminal signal or leader sequences from secreted and periplasmic proteins.</text>
        <dbReference type="EC" id="3.4.21.89"/>
    </reaction>
</comment>
<protein>
    <recommendedName>
        <fullName evidence="4 7">Signal peptidase I</fullName>
        <ecNumber evidence="4 7">3.4.21.89</ecNumber>
    </recommendedName>
</protein>
<dbReference type="GO" id="GO:0009003">
    <property type="term" value="F:signal peptidase activity"/>
    <property type="evidence" value="ECO:0007669"/>
    <property type="project" value="UniProtKB-EC"/>
</dbReference>
<feature type="active site" evidence="6">
    <location>
        <position position="141"/>
    </location>
</feature>
<dbReference type="Proteomes" id="UP000680132">
    <property type="component" value="Unassembled WGS sequence"/>
</dbReference>
<comment type="subcellular location">
    <subcellularLocation>
        <location evidence="2">Cell membrane</location>
        <topology evidence="2">Single-pass type II membrane protein</topology>
    </subcellularLocation>
    <subcellularLocation>
        <location evidence="7">Membrane</location>
        <topology evidence="7">Single-pass type II membrane protein</topology>
    </subcellularLocation>
</comment>